<dbReference type="Pfam" id="PF22638">
    <property type="entry name" value="FlgK_D1"/>
    <property type="match status" value="1"/>
</dbReference>
<dbReference type="Pfam" id="PF06429">
    <property type="entry name" value="Flg_bbr_C"/>
    <property type="match status" value="1"/>
</dbReference>
<dbReference type="GO" id="GO:0005198">
    <property type="term" value="F:structural molecule activity"/>
    <property type="evidence" value="ECO:0007669"/>
    <property type="project" value="InterPro"/>
</dbReference>
<dbReference type="PANTHER" id="PTHR30033">
    <property type="entry name" value="FLAGELLAR HOOK-ASSOCIATED PROTEIN 1"/>
    <property type="match status" value="1"/>
</dbReference>
<evidence type="ECO:0000256" key="1">
    <source>
        <dbReference type="ARBA" id="ARBA00004117"/>
    </source>
</evidence>
<evidence type="ECO:0000313" key="10">
    <source>
        <dbReference type="EMBL" id="TDP87657.1"/>
    </source>
</evidence>
<dbReference type="InterPro" id="IPR010930">
    <property type="entry name" value="Flg_bb/hook_C_dom"/>
</dbReference>
<comment type="subcellular location">
    <subcellularLocation>
        <location evidence="1">Bacterial flagellum basal body</location>
    </subcellularLocation>
    <subcellularLocation>
        <location evidence="2">Secreted</location>
    </subcellularLocation>
</comment>
<comment type="caution">
    <text evidence="10">The sequence shown here is derived from an EMBL/GenBank/DDBJ whole genome shotgun (WGS) entry which is preliminary data.</text>
</comment>
<feature type="domain" description="Flagellar basal body rod protein N-terminal" evidence="7">
    <location>
        <begin position="7"/>
        <end position="36"/>
    </location>
</feature>
<organism evidence="10 11">
    <name type="scientific">Oharaeibacter diazotrophicus</name>
    <dbReference type="NCBI Taxonomy" id="1920512"/>
    <lineage>
        <taxon>Bacteria</taxon>
        <taxon>Pseudomonadati</taxon>
        <taxon>Pseudomonadota</taxon>
        <taxon>Alphaproteobacteria</taxon>
        <taxon>Hyphomicrobiales</taxon>
        <taxon>Pleomorphomonadaceae</taxon>
        <taxon>Oharaeibacter</taxon>
    </lineage>
</organism>
<evidence type="ECO:0000259" key="9">
    <source>
        <dbReference type="Pfam" id="PF22638"/>
    </source>
</evidence>
<keyword evidence="11" id="KW-1185">Reference proteome</keyword>
<protein>
    <recommendedName>
        <fullName evidence="4">Flagellar hook-associated protein 1</fullName>
    </recommendedName>
</protein>
<name>A0A4R6RNL2_9HYPH</name>
<dbReference type="GO" id="GO:0009424">
    <property type="term" value="C:bacterial-type flagellum hook"/>
    <property type="evidence" value="ECO:0007669"/>
    <property type="project" value="InterPro"/>
</dbReference>
<keyword evidence="6" id="KW-0975">Bacterial flagellum</keyword>
<dbReference type="OrthoDB" id="7181295at2"/>
<dbReference type="EMBL" id="SNXY01000006">
    <property type="protein sequence ID" value="TDP87657.1"/>
    <property type="molecule type" value="Genomic_DNA"/>
</dbReference>
<dbReference type="AlphaFoldDB" id="A0A4R6RNL2"/>
<evidence type="ECO:0000313" key="11">
    <source>
        <dbReference type="Proteomes" id="UP000294547"/>
    </source>
</evidence>
<dbReference type="NCBIfam" id="TIGR02492">
    <property type="entry name" value="flgK_ends"/>
    <property type="match status" value="1"/>
</dbReference>
<keyword evidence="10" id="KW-0282">Flagellum</keyword>
<accession>A0A4R6RNL2</accession>
<evidence type="ECO:0000259" key="7">
    <source>
        <dbReference type="Pfam" id="PF00460"/>
    </source>
</evidence>
<keyword evidence="10" id="KW-0969">Cilium</keyword>
<keyword evidence="5" id="KW-0964">Secreted</keyword>
<comment type="similarity">
    <text evidence="3">Belongs to the flagella basal body rod proteins family.</text>
</comment>
<gene>
    <name evidence="10" type="ORF">EDD54_1556</name>
</gene>
<evidence type="ECO:0000256" key="5">
    <source>
        <dbReference type="ARBA" id="ARBA00022525"/>
    </source>
</evidence>
<feature type="domain" description="Flagellar basal-body/hook protein C-terminal" evidence="8">
    <location>
        <begin position="580"/>
        <end position="614"/>
    </location>
</feature>
<evidence type="ECO:0000259" key="8">
    <source>
        <dbReference type="Pfam" id="PF06429"/>
    </source>
</evidence>
<sequence>MGIGTSLNIALSALKTNQRQMEVASNNVANAGATGYSRQSLSTTALVAGDTVFGTTAGKVERELNVQVQRQWRSANGNSAYAQTRAETLDRLDSLFGGPGDSNSLDSLFTKFTSALETLATSPENGAQRLQVASASDALATRLRTLSSDVQGLRQEAETAIGGAVKEVNSLLTQIAGIDKQIVSLGSGDNSTAALEDQRDAAIDQLSQLIDIRVQDQAYGSVAIYAADGSMLYDEAAVQFGFDEHGVIGADDAYSTIRAERGVGTITVVSGSGEGRDVVADGVFRSGKIAAWLELRDTTLPQVQSQLDELAARMATAVGNNAVSGTAATDGGGAAGYDIDLSGFTQGNVVTLKYTDGSGSHTVSFVGHDGTATLGDDFTPDPNDTVVGIDLSGASGSIADQIAAALPGFGVSDQGADVVRIVDDGPSGSIDVDGLTASITADGLQDGAALPLFVDSAGGGAFTGLSGTTRTTAGFASRIVVNPKVTGDPASLVLYDTTTQPNDDTRPRAMLKALTETQVHFDPSVGIGTASAPFHGTLEAYMKQVVTTQGANAEAAQNLADGQGIVTANLEARYDDSRKVDLDTELANLIELQNAYQANARVMTVAREMMQALMDAF</sequence>
<dbReference type="PANTHER" id="PTHR30033:SF1">
    <property type="entry name" value="FLAGELLAR HOOK-ASSOCIATED PROTEIN 1"/>
    <property type="match status" value="1"/>
</dbReference>
<evidence type="ECO:0000256" key="2">
    <source>
        <dbReference type="ARBA" id="ARBA00004613"/>
    </source>
</evidence>
<dbReference type="Pfam" id="PF00460">
    <property type="entry name" value="Flg_bb_rod"/>
    <property type="match status" value="1"/>
</dbReference>
<dbReference type="GO" id="GO:0005576">
    <property type="term" value="C:extracellular region"/>
    <property type="evidence" value="ECO:0007669"/>
    <property type="project" value="UniProtKB-SubCell"/>
</dbReference>
<evidence type="ECO:0000256" key="4">
    <source>
        <dbReference type="ARBA" id="ARBA00016244"/>
    </source>
</evidence>
<feature type="domain" description="Flagellar hook-associated protein FlgK helical" evidence="9">
    <location>
        <begin position="89"/>
        <end position="328"/>
    </location>
</feature>
<dbReference type="Proteomes" id="UP000294547">
    <property type="component" value="Unassembled WGS sequence"/>
</dbReference>
<reference evidence="10 11" key="1">
    <citation type="submission" date="2019-03" db="EMBL/GenBank/DDBJ databases">
        <title>Genomic Encyclopedia of Type Strains, Phase IV (KMG-IV): sequencing the most valuable type-strain genomes for metagenomic binning, comparative biology and taxonomic classification.</title>
        <authorList>
            <person name="Goeker M."/>
        </authorList>
    </citation>
    <scope>NUCLEOTIDE SEQUENCE [LARGE SCALE GENOMIC DNA]</scope>
    <source>
        <strain evidence="10 11">DSM 102969</strain>
    </source>
</reference>
<dbReference type="GO" id="GO:0044780">
    <property type="term" value="P:bacterial-type flagellum assembly"/>
    <property type="evidence" value="ECO:0007669"/>
    <property type="project" value="InterPro"/>
</dbReference>
<evidence type="ECO:0000256" key="6">
    <source>
        <dbReference type="ARBA" id="ARBA00023143"/>
    </source>
</evidence>
<dbReference type="InterPro" id="IPR002371">
    <property type="entry name" value="FlgK"/>
</dbReference>
<proteinExistence type="inferred from homology"/>
<dbReference type="RefSeq" id="WP_126541618.1">
    <property type="nucleotide sequence ID" value="NZ_BSPM01000008.1"/>
</dbReference>
<dbReference type="SUPFAM" id="SSF64518">
    <property type="entry name" value="Phase 1 flagellin"/>
    <property type="match status" value="1"/>
</dbReference>
<evidence type="ECO:0000256" key="3">
    <source>
        <dbReference type="ARBA" id="ARBA00009677"/>
    </source>
</evidence>
<keyword evidence="10" id="KW-0966">Cell projection</keyword>
<dbReference type="InterPro" id="IPR053927">
    <property type="entry name" value="FlgK_helical"/>
</dbReference>
<dbReference type="GO" id="GO:0009425">
    <property type="term" value="C:bacterial-type flagellum basal body"/>
    <property type="evidence" value="ECO:0007669"/>
    <property type="project" value="UniProtKB-SubCell"/>
</dbReference>
<dbReference type="InterPro" id="IPR001444">
    <property type="entry name" value="Flag_bb_rod_N"/>
</dbReference>